<dbReference type="EMBL" id="JABSTR010000009">
    <property type="protein sequence ID" value="KAH9378975.1"/>
    <property type="molecule type" value="Genomic_DNA"/>
</dbReference>
<reference evidence="1 2" key="1">
    <citation type="journal article" date="2020" name="Cell">
        <title>Large-Scale Comparative Analyses of Tick Genomes Elucidate Their Genetic Diversity and Vector Capacities.</title>
        <authorList>
            <consortium name="Tick Genome and Microbiome Consortium (TIGMIC)"/>
            <person name="Jia N."/>
            <person name="Wang J."/>
            <person name="Shi W."/>
            <person name="Du L."/>
            <person name="Sun Y."/>
            <person name="Zhan W."/>
            <person name="Jiang J.F."/>
            <person name="Wang Q."/>
            <person name="Zhang B."/>
            <person name="Ji P."/>
            <person name="Bell-Sakyi L."/>
            <person name="Cui X.M."/>
            <person name="Yuan T.T."/>
            <person name="Jiang B.G."/>
            <person name="Yang W.F."/>
            <person name="Lam T.T."/>
            <person name="Chang Q.C."/>
            <person name="Ding S.J."/>
            <person name="Wang X.J."/>
            <person name="Zhu J.G."/>
            <person name="Ruan X.D."/>
            <person name="Zhao L."/>
            <person name="Wei J.T."/>
            <person name="Ye R.Z."/>
            <person name="Que T.C."/>
            <person name="Du C.H."/>
            <person name="Zhou Y.H."/>
            <person name="Cheng J.X."/>
            <person name="Dai P.F."/>
            <person name="Guo W.B."/>
            <person name="Han X.H."/>
            <person name="Huang E.J."/>
            <person name="Li L.F."/>
            <person name="Wei W."/>
            <person name="Gao Y.C."/>
            <person name="Liu J.Z."/>
            <person name="Shao H.Z."/>
            <person name="Wang X."/>
            <person name="Wang C.C."/>
            <person name="Yang T.C."/>
            <person name="Huo Q.B."/>
            <person name="Li W."/>
            <person name="Chen H.Y."/>
            <person name="Chen S.E."/>
            <person name="Zhou L.G."/>
            <person name="Ni X.B."/>
            <person name="Tian J.H."/>
            <person name="Sheng Y."/>
            <person name="Liu T."/>
            <person name="Pan Y.S."/>
            <person name="Xia L.Y."/>
            <person name="Li J."/>
            <person name="Zhao F."/>
            <person name="Cao W.C."/>
        </authorList>
    </citation>
    <scope>NUCLEOTIDE SEQUENCE [LARGE SCALE GENOMIC DNA]</scope>
    <source>
        <strain evidence="1">HaeL-2018</strain>
    </source>
</reference>
<dbReference type="OMA" id="DVICPYK"/>
<gene>
    <name evidence="1" type="ORF">HPB48_011821</name>
</gene>
<accession>A0A9J6GX89</accession>
<dbReference type="Proteomes" id="UP000821853">
    <property type="component" value="Unassembled WGS sequence"/>
</dbReference>
<evidence type="ECO:0000313" key="1">
    <source>
        <dbReference type="EMBL" id="KAH9378975.1"/>
    </source>
</evidence>
<name>A0A9J6GX89_HAELO</name>
<comment type="caution">
    <text evidence="1">The sequence shown here is derived from an EMBL/GenBank/DDBJ whole genome shotgun (WGS) entry which is preliminary data.</text>
</comment>
<proteinExistence type="predicted"/>
<dbReference type="VEuPathDB" id="VectorBase:HLOH_064787"/>
<dbReference type="AlphaFoldDB" id="A0A9J6GX89"/>
<evidence type="ECO:0000313" key="2">
    <source>
        <dbReference type="Proteomes" id="UP000821853"/>
    </source>
</evidence>
<keyword evidence="2" id="KW-1185">Reference proteome</keyword>
<organism evidence="1 2">
    <name type="scientific">Haemaphysalis longicornis</name>
    <name type="common">Bush tick</name>
    <dbReference type="NCBI Taxonomy" id="44386"/>
    <lineage>
        <taxon>Eukaryota</taxon>
        <taxon>Metazoa</taxon>
        <taxon>Ecdysozoa</taxon>
        <taxon>Arthropoda</taxon>
        <taxon>Chelicerata</taxon>
        <taxon>Arachnida</taxon>
        <taxon>Acari</taxon>
        <taxon>Parasitiformes</taxon>
        <taxon>Ixodida</taxon>
        <taxon>Ixodoidea</taxon>
        <taxon>Ixodidae</taxon>
        <taxon>Haemaphysalinae</taxon>
        <taxon>Haemaphysalis</taxon>
    </lineage>
</organism>
<dbReference type="OrthoDB" id="6500616at2759"/>
<protein>
    <submittedName>
        <fullName evidence="1">Uncharacterized protein</fullName>
    </submittedName>
</protein>
<sequence length="156" mass="17463">MTSKIFMRPRGGLDISEVTRFQIRRAIAAAANIGGEEARKDVICPYKQQNIVIVTTTRRENRDRYVTVARLIVYGAEHEVSAYESAPHGTVKGLIRVVPLTDTAQEINDSIVHEHIPTALQANRIGKTMSVVITFNRPKVPNNVKYSNLLVECSLY</sequence>